<proteinExistence type="predicted"/>
<comment type="caution">
    <text evidence="2">The sequence shown here is derived from an EMBL/GenBank/DDBJ whole genome shotgun (WGS) entry which is preliminary data.</text>
</comment>
<evidence type="ECO:0000313" key="2">
    <source>
        <dbReference type="EMBL" id="OHA34551.1"/>
    </source>
</evidence>
<feature type="transmembrane region" description="Helical" evidence="1">
    <location>
        <begin position="26"/>
        <end position="57"/>
    </location>
</feature>
<dbReference type="Proteomes" id="UP000177797">
    <property type="component" value="Unassembled WGS sequence"/>
</dbReference>
<protein>
    <recommendedName>
        <fullName evidence="4">DUF5673 domain-containing protein</fullName>
    </recommendedName>
</protein>
<evidence type="ECO:0008006" key="4">
    <source>
        <dbReference type="Google" id="ProtNLM"/>
    </source>
</evidence>
<keyword evidence="1" id="KW-1133">Transmembrane helix</keyword>
<keyword evidence="1" id="KW-0812">Transmembrane</keyword>
<keyword evidence="1" id="KW-0472">Membrane</keyword>
<accession>A0A1G2NGM7</accession>
<organism evidence="2 3">
    <name type="scientific">Candidatus Taylorbacteria bacterium RIFCSPLOWO2_01_FULL_48_100</name>
    <dbReference type="NCBI Taxonomy" id="1802322"/>
    <lineage>
        <taxon>Bacteria</taxon>
        <taxon>Candidatus Tayloriibacteriota</taxon>
    </lineage>
</organism>
<evidence type="ECO:0000256" key="1">
    <source>
        <dbReference type="SAM" id="Phobius"/>
    </source>
</evidence>
<sequence>MPHISWTTPEYRHTEKTAEWFLASGIIALALIAASALLGNILFAIVIALAALSFFFFANRAPRAVRVFITDTEIVFGDSHYPYDILTSFWVEARDGFPRLILKQKKKLSLLVSIPIEEIHPNIIRAALAERLQEEELHEPLPQKIMEYLGF</sequence>
<gene>
    <name evidence="2" type="ORF">A2938_03300</name>
</gene>
<dbReference type="EMBL" id="MHSA01000011">
    <property type="protein sequence ID" value="OHA34551.1"/>
    <property type="molecule type" value="Genomic_DNA"/>
</dbReference>
<name>A0A1G2NGM7_9BACT</name>
<evidence type="ECO:0000313" key="3">
    <source>
        <dbReference type="Proteomes" id="UP000177797"/>
    </source>
</evidence>
<dbReference type="AlphaFoldDB" id="A0A1G2NGM7"/>
<reference evidence="2 3" key="1">
    <citation type="journal article" date="2016" name="Nat. Commun.">
        <title>Thousands of microbial genomes shed light on interconnected biogeochemical processes in an aquifer system.</title>
        <authorList>
            <person name="Anantharaman K."/>
            <person name="Brown C.T."/>
            <person name="Hug L.A."/>
            <person name="Sharon I."/>
            <person name="Castelle C.J."/>
            <person name="Probst A.J."/>
            <person name="Thomas B.C."/>
            <person name="Singh A."/>
            <person name="Wilkins M.J."/>
            <person name="Karaoz U."/>
            <person name="Brodie E.L."/>
            <person name="Williams K.H."/>
            <person name="Hubbard S.S."/>
            <person name="Banfield J.F."/>
        </authorList>
    </citation>
    <scope>NUCLEOTIDE SEQUENCE [LARGE SCALE GENOMIC DNA]</scope>
</reference>